<dbReference type="EMBL" id="UINC01017427">
    <property type="protein sequence ID" value="SVA72227.1"/>
    <property type="molecule type" value="Genomic_DNA"/>
</dbReference>
<dbReference type="Gene3D" id="3.40.430.10">
    <property type="entry name" value="Dihydrofolate Reductase, subunit A"/>
    <property type="match status" value="1"/>
</dbReference>
<gene>
    <name evidence="2" type="ORF">METZ01_LOCUS125081</name>
</gene>
<proteinExistence type="predicted"/>
<reference evidence="2" key="1">
    <citation type="submission" date="2018-05" db="EMBL/GenBank/DDBJ databases">
        <authorList>
            <person name="Lanie J.A."/>
            <person name="Ng W.-L."/>
            <person name="Kazmierczak K.M."/>
            <person name="Andrzejewski T.M."/>
            <person name="Davidsen T.M."/>
            <person name="Wayne K.J."/>
            <person name="Tettelin H."/>
            <person name="Glass J.I."/>
            <person name="Rusch D."/>
            <person name="Podicherti R."/>
            <person name="Tsui H.-C.T."/>
            <person name="Winkler M.E."/>
        </authorList>
    </citation>
    <scope>NUCLEOTIDE SEQUENCE</scope>
</reference>
<feature type="domain" description="DHFR" evidence="1">
    <location>
        <begin position="3"/>
        <end position="103"/>
    </location>
</feature>
<protein>
    <recommendedName>
        <fullName evidence="1">DHFR domain-containing protein</fullName>
    </recommendedName>
</protein>
<dbReference type="GO" id="GO:0004146">
    <property type="term" value="F:dihydrofolate reductase activity"/>
    <property type="evidence" value="ECO:0007669"/>
    <property type="project" value="InterPro"/>
</dbReference>
<evidence type="ECO:0000259" key="1">
    <source>
        <dbReference type="Pfam" id="PF00186"/>
    </source>
</evidence>
<sequence>VDIILIAAVTQDGFIARHPHETIRWSKDLSLFKEQTTGWPVIMGSNTFNCINRELKDRKIIVMHREDSPKGILDTIDKEKCFIAGGGKTNMRFAPYLTHLYITPHPNVFGSGVCLFSGPVKEMNLVFEAVVPVDKINGVFQFQYRVN</sequence>
<evidence type="ECO:0000313" key="2">
    <source>
        <dbReference type="EMBL" id="SVA72227.1"/>
    </source>
</evidence>
<name>A0A381Y759_9ZZZZ</name>
<dbReference type="InterPro" id="IPR001796">
    <property type="entry name" value="DHFR_dom"/>
</dbReference>
<feature type="non-terminal residue" evidence="2">
    <location>
        <position position="1"/>
    </location>
</feature>
<accession>A0A381Y759</accession>
<dbReference type="Pfam" id="PF00186">
    <property type="entry name" value="DHFR_1"/>
    <property type="match status" value="1"/>
</dbReference>
<dbReference type="SUPFAM" id="SSF53597">
    <property type="entry name" value="Dihydrofolate reductase-like"/>
    <property type="match status" value="1"/>
</dbReference>
<dbReference type="AlphaFoldDB" id="A0A381Y759"/>
<organism evidence="2">
    <name type="scientific">marine metagenome</name>
    <dbReference type="NCBI Taxonomy" id="408172"/>
    <lineage>
        <taxon>unclassified sequences</taxon>
        <taxon>metagenomes</taxon>
        <taxon>ecological metagenomes</taxon>
    </lineage>
</organism>
<dbReference type="InterPro" id="IPR024072">
    <property type="entry name" value="DHFR-like_dom_sf"/>
</dbReference>
<dbReference type="GO" id="GO:0046654">
    <property type="term" value="P:tetrahydrofolate biosynthetic process"/>
    <property type="evidence" value="ECO:0007669"/>
    <property type="project" value="InterPro"/>
</dbReference>